<dbReference type="OrthoDB" id="276323at2759"/>
<dbReference type="GO" id="GO:0010737">
    <property type="term" value="P:protein kinase A signaling"/>
    <property type="evidence" value="ECO:0007669"/>
    <property type="project" value="TreeGrafter"/>
</dbReference>
<protein>
    <submittedName>
        <fullName evidence="3">Uncharacterized protein</fullName>
    </submittedName>
</protein>
<organism evidence="3 4">
    <name type="scientific">Polytolypa hystricis (strain UAMH7299)</name>
    <dbReference type="NCBI Taxonomy" id="1447883"/>
    <lineage>
        <taxon>Eukaryota</taxon>
        <taxon>Fungi</taxon>
        <taxon>Dikarya</taxon>
        <taxon>Ascomycota</taxon>
        <taxon>Pezizomycotina</taxon>
        <taxon>Eurotiomycetes</taxon>
        <taxon>Eurotiomycetidae</taxon>
        <taxon>Onygenales</taxon>
        <taxon>Onygenales incertae sedis</taxon>
        <taxon>Polytolypa</taxon>
    </lineage>
</organism>
<dbReference type="PANTHER" id="PTHR12832:SF11">
    <property type="entry name" value="LD23868P"/>
    <property type="match status" value="1"/>
</dbReference>
<sequence>METTDLQKAKTSRGRRSYRTEEEGSEYYLAAYCPVNKSKTVPKNDSIERQNNPESPGREPPPDTVDRKPPDTVQSTCGALFCSPVRAVQPTNSYYQTSRDGVPIPHAMGLHRPQLEILRSAMHLPPITKATLRELDLDQIMNHVKLRADVNFDHDLYFRAVGGERAKKKLLLEKSYWDAIALEISVYACLAAKRFVCPSERQAVPLYGSFEPRLPAMLYTLRDVLETLVPERDRPCVLQTIDVSFLMQQIGRGVLNLAALSGWAASLLKMHCAPMRDKSADDMVEMIRIGCESQDSDTIVTGLKSLFALLEAMKLDVANHQIRAFRVMLIDDTIGFMQEYFSRRMKENSINVEYAETWYTQLWETPNTQTHPVISGFEPVAVFFRGLSSLLLNSEKPPSFPETFQFDAHRLWHLRACLQDLIGLDVCTRVFEEVLRRQSRHPDQLYPKARFSFRSRLMAMLEDDDSCCTEGIRWRDNFHLIALEIASASTNLYNNDHSILYPGDDVIREIERALNVFFDEEQSTRDYPGRIRQKIQRDLEQKTFELARLWVTMGPLEISGEQSATSSLPLPRTDPSYLDLDRIAKLLAHIGVLHWRVWAPLIYRRAIPGFIDAVVMC</sequence>
<comment type="caution">
    <text evidence="3">The sequence shown here is derived from an EMBL/GenBank/DDBJ whole genome shotgun (WGS) entry which is preliminary data.</text>
</comment>
<reference evidence="3 4" key="1">
    <citation type="submission" date="2017-10" db="EMBL/GenBank/DDBJ databases">
        <title>Comparative genomics in systemic dimorphic fungi from Ajellomycetaceae.</title>
        <authorList>
            <person name="Munoz J.F."/>
            <person name="Mcewen J.G."/>
            <person name="Clay O.K."/>
            <person name="Cuomo C.A."/>
        </authorList>
    </citation>
    <scope>NUCLEOTIDE SEQUENCE [LARGE SCALE GENOMIC DNA]</scope>
    <source>
        <strain evidence="3 4">UAMH7299</strain>
    </source>
</reference>
<evidence type="ECO:0000256" key="1">
    <source>
        <dbReference type="ARBA" id="ARBA00010954"/>
    </source>
</evidence>
<dbReference type="Pfam" id="PF05794">
    <property type="entry name" value="Tcp11"/>
    <property type="match status" value="1"/>
</dbReference>
<feature type="region of interest" description="Disordered" evidence="2">
    <location>
        <begin position="38"/>
        <end position="73"/>
    </location>
</feature>
<evidence type="ECO:0000256" key="2">
    <source>
        <dbReference type="SAM" id="MobiDB-lite"/>
    </source>
</evidence>
<evidence type="ECO:0000313" key="4">
    <source>
        <dbReference type="Proteomes" id="UP000224634"/>
    </source>
</evidence>
<evidence type="ECO:0000313" key="3">
    <source>
        <dbReference type="EMBL" id="PGH27499.1"/>
    </source>
</evidence>
<feature type="compositionally biased region" description="Polar residues" evidence="2">
    <location>
        <begin position="38"/>
        <end position="54"/>
    </location>
</feature>
<dbReference type="Proteomes" id="UP000224634">
    <property type="component" value="Unassembled WGS sequence"/>
</dbReference>
<keyword evidence="4" id="KW-1185">Reference proteome</keyword>
<dbReference type="STRING" id="1447883.A0A2B7Z2N3"/>
<proteinExistence type="inferred from homology"/>
<dbReference type="AlphaFoldDB" id="A0A2B7Z2N3"/>
<dbReference type="EMBL" id="PDNA01000006">
    <property type="protein sequence ID" value="PGH27499.1"/>
    <property type="molecule type" value="Genomic_DNA"/>
</dbReference>
<feature type="region of interest" description="Disordered" evidence="2">
    <location>
        <begin position="1"/>
        <end position="21"/>
    </location>
</feature>
<accession>A0A2B7Z2N3</accession>
<gene>
    <name evidence="3" type="ORF">AJ80_00740</name>
</gene>
<name>A0A2B7Z2N3_POLH7</name>
<feature type="compositionally biased region" description="Basic and acidic residues" evidence="2">
    <location>
        <begin position="56"/>
        <end position="70"/>
    </location>
</feature>
<dbReference type="InterPro" id="IPR008862">
    <property type="entry name" value="Tcp11"/>
</dbReference>
<comment type="similarity">
    <text evidence="1">Belongs to the TCP11 family.</text>
</comment>
<dbReference type="PANTHER" id="PTHR12832">
    <property type="entry name" value="TESTIS-SPECIFIC PROTEIN PBS13 T-COMPLEX 11"/>
    <property type="match status" value="1"/>
</dbReference>